<dbReference type="GO" id="GO:0005049">
    <property type="term" value="F:nuclear export signal receptor activity"/>
    <property type="evidence" value="ECO:0007669"/>
    <property type="project" value="InterPro"/>
</dbReference>
<evidence type="ECO:0000256" key="6">
    <source>
        <dbReference type="ARBA" id="ARBA00022927"/>
    </source>
</evidence>
<comment type="similarity">
    <text evidence="3">Belongs to the exportin family.</text>
</comment>
<evidence type="ECO:0000256" key="2">
    <source>
        <dbReference type="ARBA" id="ARBA00004496"/>
    </source>
</evidence>
<dbReference type="GO" id="GO:0006611">
    <property type="term" value="P:protein export from nucleus"/>
    <property type="evidence" value="ECO:0007669"/>
    <property type="project" value="TreeGrafter"/>
</dbReference>
<evidence type="ECO:0000256" key="7">
    <source>
        <dbReference type="ARBA" id="ARBA00023242"/>
    </source>
</evidence>
<name>A0A8S9KY40_BRACR</name>
<reference evidence="8" key="1">
    <citation type="submission" date="2019-12" db="EMBL/GenBank/DDBJ databases">
        <title>Genome sequencing and annotation of Brassica cretica.</title>
        <authorList>
            <person name="Studholme D.J."/>
            <person name="Sarris P.F."/>
        </authorList>
    </citation>
    <scope>NUCLEOTIDE SEQUENCE</scope>
    <source>
        <strain evidence="8">PFS-001/15</strain>
        <tissue evidence="8">Leaf</tissue>
    </source>
</reference>
<comment type="caution">
    <text evidence="8">The sequence shown here is derived from an EMBL/GenBank/DDBJ whole genome shotgun (WGS) entry which is preliminary data.</text>
</comment>
<sequence>MAEFVHNKTQRLTFDSSSPNGILLFRELTKAYFGFVEVLCGSHITFILKLDTATFMHLVGSLESGLKGLDTSISSQCAVAVDNLATYYFNNITMGEAPTSPAAIRFAQHIADCPSLFPEVTHHFCLSDSLQHKN</sequence>
<evidence type="ECO:0000256" key="4">
    <source>
        <dbReference type="ARBA" id="ARBA00022448"/>
    </source>
</evidence>
<keyword evidence="7" id="KW-0539">Nucleus</keyword>
<keyword evidence="4" id="KW-0813">Transport</keyword>
<dbReference type="PANTHER" id="PTHR12596:SF2">
    <property type="entry name" value="EXPORTIN-7 ISOFORM X1"/>
    <property type="match status" value="1"/>
</dbReference>
<keyword evidence="6" id="KW-0653">Protein transport</keyword>
<comment type="subcellular location">
    <subcellularLocation>
        <location evidence="2">Cytoplasm</location>
    </subcellularLocation>
    <subcellularLocation>
        <location evidence="1">Nucleus</location>
    </subcellularLocation>
</comment>
<proteinExistence type="inferred from homology"/>
<organism evidence="8 9">
    <name type="scientific">Brassica cretica</name>
    <name type="common">Mustard</name>
    <dbReference type="NCBI Taxonomy" id="69181"/>
    <lineage>
        <taxon>Eukaryota</taxon>
        <taxon>Viridiplantae</taxon>
        <taxon>Streptophyta</taxon>
        <taxon>Embryophyta</taxon>
        <taxon>Tracheophyta</taxon>
        <taxon>Spermatophyta</taxon>
        <taxon>Magnoliopsida</taxon>
        <taxon>eudicotyledons</taxon>
        <taxon>Gunneridae</taxon>
        <taxon>Pentapetalae</taxon>
        <taxon>rosids</taxon>
        <taxon>malvids</taxon>
        <taxon>Brassicales</taxon>
        <taxon>Brassicaceae</taxon>
        <taxon>Brassiceae</taxon>
        <taxon>Brassica</taxon>
    </lineage>
</organism>
<dbReference type="GO" id="GO:0005643">
    <property type="term" value="C:nuclear pore"/>
    <property type="evidence" value="ECO:0007669"/>
    <property type="project" value="TreeGrafter"/>
</dbReference>
<dbReference type="Proteomes" id="UP000712281">
    <property type="component" value="Unassembled WGS sequence"/>
</dbReference>
<dbReference type="PANTHER" id="PTHR12596">
    <property type="entry name" value="EXPORTIN 4,7-RELATED"/>
    <property type="match status" value="1"/>
</dbReference>
<evidence type="ECO:0000256" key="5">
    <source>
        <dbReference type="ARBA" id="ARBA00022490"/>
    </source>
</evidence>
<evidence type="ECO:0000256" key="1">
    <source>
        <dbReference type="ARBA" id="ARBA00004123"/>
    </source>
</evidence>
<dbReference type="GO" id="GO:0005737">
    <property type="term" value="C:cytoplasm"/>
    <property type="evidence" value="ECO:0007669"/>
    <property type="project" value="UniProtKB-SubCell"/>
</dbReference>
<evidence type="ECO:0000313" key="8">
    <source>
        <dbReference type="EMBL" id="KAF2600670.1"/>
    </source>
</evidence>
<evidence type="ECO:0000313" key="9">
    <source>
        <dbReference type="Proteomes" id="UP000712281"/>
    </source>
</evidence>
<dbReference type="EMBL" id="QGKW02000717">
    <property type="protein sequence ID" value="KAF2600670.1"/>
    <property type="molecule type" value="Genomic_DNA"/>
</dbReference>
<keyword evidence="5" id="KW-0963">Cytoplasm</keyword>
<dbReference type="AlphaFoldDB" id="A0A8S9KY40"/>
<evidence type="ECO:0000256" key="3">
    <source>
        <dbReference type="ARBA" id="ARBA00009466"/>
    </source>
</evidence>
<accession>A0A8S9KY40</accession>
<protein>
    <submittedName>
        <fullName evidence="8">Uncharacterized protein</fullName>
    </submittedName>
</protein>
<dbReference type="InterPro" id="IPR044189">
    <property type="entry name" value="XPO4/7-like"/>
</dbReference>
<gene>
    <name evidence="8" type="ORF">F2Q68_00007109</name>
</gene>